<dbReference type="EMBL" id="PQXO01000742">
    <property type="protein sequence ID" value="TGO82856.1"/>
    <property type="molecule type" value="Genomic_DNA"/>
</dbReference>
<proteinExistence type="predicted"/>
<sequence>MEVRPNHLVQHDASNIPPTESCGGSISLFRILLTVDIPTFIRPDKVTEPPPTKSNLFLPPSSLPSSSYTVRVSTASISSTPKDPSKSLYKDPTLHIWRFRWSRRKLLPHALNVVDPAAALQQRPNITIKEEFSKFHNRAIRP</sequence>
<feature type="compositionally biased region" description="Low complexity" evidence="1">
    <location>
        <begin position="54"/>
        <end position="64"/>
    </location>
</feature>
<dbReference type="Proteomes" id="UP000297280">
    <property type="component" value="Unassembled WGS sequence"/>
</dbReference>
<evidence type="ECO:0000256" key="1">
    <source>
        <dbReference type="SAM" id="MobiDB-lite"/>
    </source>
</evidence>
<accession>A0A4Z1KBT2</accession>
<gene>
    <name evidence="2" type="ORF">BPOR_0744g00020</name>
</gene>
<feature type="region of interest" description="Disordered" evidence="1">
    <location>
        <begin position="43"/>
        <end position="64"/>
    </location>
</feature>
<reference evidence="2 3" key="1">
    <citation type="submission" date="2017-12" db="EMBL/GenBank/DDBJ databases">
        <title>Comparative genomics of Botrytis spp.</title>
        <authorList>
            <person name="Valero-Jimenez C.A."/>
            <person name="Tapia P."/>
            <person name="Veloso J."/>
            <person name="Silva-Moreno E."/>
            <person name="Staats M."/>
            <person name="Valdes J.H."/>
            <person name="Van Kan J.A.L."/>
        </authorList>
    </citation>
    <scope>NUCLEOTIDE SEQUENCE [LARGE SCALE GENOMIC DNA]</scope>
    <source>
        <strain evidence="2 3">MUCL3349</strain>
    </source>
</reference>
<evidence type="ECO:0000313" key="2">
    <source>
        <dbReference type="EMBL" id="TGO82856.1"/>
    </source>
</evidence>
<evidence type="ECO:0000313" key="3">
    <source>
        <dbReference type="Proteomes" id="UP000297280"/>
    </source>
</evidence>
<comment type="caution">
    <text evidence="2">The sequence shown here is derived from an EMBL/GenBank/DDBJ whole genome shotgun (WGS) entry which is preliminary data.</text>
</comment>
<dbReference type="AlphaFoldDB" id="A0A4Z1KBT2"/>
<organism evidence="2 3">
    <name type="scientific">Botrytis porri</name>
    <dbReference type="NCBI Taxonomy" id="87229"/>
    <lineage>
        <taxon>Eukaryota</taxon>
        <taxon>Fungi</taxon>
        <taxon>Dikarya</taxon>
        <taxon>Ascomycota</taxon>
        <taxon>Pezizomycotina</taxon>
        <taxon>Leotiomycetes</taxon>
        <taxon>Helotiales</taxon>
        <taxon>Sclerotiniaceae</taxon>
        <taxon>Botrytis</taxon>
    </lineage>
</organism>
<protein>
    <submittedName>
        <fullName evidence="2">Uncharacterized protein</fullName>
    </submittedName>
</protein>
<keyword evidence="3" id="KW-1185">Reference proteome</keyword>
<name>A0A4Z1KBT2_9HELO</name>